<feature type="transmembrane region" description="Helical" evidence="1">
    <location>
        <begin position="68"/>
        <end position="93"/>
    </location>
</feature>
<organism evidence="2 3">
    <name type="scientific">Candidatus Sungiibacteriota bacterium</name>
    <dbReference type="NCBI Taxonomy" id="2750080"/>
    <lineage>
        <taxon>Bacteria</taxon>
        <taxon>Candidatus Sungiibacteriota</taxon>
    </lineage>
</organism>
<gene>
    <name evidence="2" type="ORF">HY220_00950</name>
</gene>
<keyword evidence="1" id="KW-0812">Transmembrane</keyword>
<dbReference type="EMBL" id="JACQCQ010000002">
    <property type="protein sequence ID" value="MBI3627303.1"/>
    <property type="molecule type" value="Genomic_DNA"/>
</dbReference>
<comment type="caution">
    <text evidence="2">The sequence shown here is derived from an EMBL/GenBank/DDBJ whole genome shotgun (WGS) entry which is preliminary data.</text>
</comment>
<reference evidence="2" key="1">
    <citation type="submission" date="2020-07" db="EMBL/GenBank/DDBJ databases">
        <title>Huge and variable diversity of episymbiotic CPR bacteria and DPANN archaea in groundwater ecosystems.</title>
        <authorList>
            <person name="He C.Y."/>
            <person name="Keren R."/>
            <person name="Whittaker M."/>
            <person name="Farag I.F."/>
            <person name="Doudna J."/>
            <person name="Cate J.H.D."/>
            <person name="Banfield J.F."/>
        </authorList>
    </citation>
    <scope>NUCLEOTIDE SEQUENCE</scope>
    <source>
        <strain evidence="2">NC_groundwater_972_Pr1_S-0.2um_49_27</strain>
    </source>
</reference>
<accession>A0A9D6LPJ8</accession>
<sequence>MFILRFLVKVAINAGALWFSAYLLSGFHILSHTFSAGLNILLYYQTLVVAGFVLAVLNTILRPVLKIISFPLVIISFGLFNIIINAIILWVLAWLIPEISIDGLTAWVGSTLIVGIINTVL</sequence>
<protein>
    <submittedName>
        <fullName evidence="2">Phage holin family protein</fullName>
    </submittedName>
</protein>
<proteinExistence type="predicted"/>
<keyword evidence="1" id="KW-0472">Membrane</keyword>
<keyword evidence="1" id="KW-1133">Transmembrane helix</keyword>
<name>A0A9D6LPJ8_9BACT</name>
<evidence type="ECO:0000256" key="1">
    <source>
        <dbReference type="SAM" id="Phobius"/>
    </source>
</evidence>
<feature type="transmembrane region" description="Helical" evidence="1">
    <location>
        <begin position="7"/>
        <end position="30"/>
    </location>
</feature>
<feature type="transmembrane region" description="Helical" evidence="1">
    <location>
        <begin position="42"/>
        <end position="61"/>
    </location>
</feature>
<feature type="transmembrane region" description="Helical" evidence="1">
    <location>
        <begin position="99"/>
        <end position="120"/>
    </location>
</feature>
<dbReference type="Proteomes" id="UP000808388">
    <property type="component" value="Unassembled WGS sequence"/>
</dbReference>
<dbReference type="AlphaFoldDB" id="A0A9D6LPJ8"/>
<dbReference type="InterPro" id="IPR007165">
    <property type="entry name" value="Phage_holin_4_2"/>
</dbReference>
<evidence type="ECO:0000313" key="2">
    <source>
        <dbReference type="EMBL" id="MBI3627303.1"/>
    </source>
</evidence>
<dbReference type="Pfam" id="PF04020">
    <property type="entry name" value="Phage_holin_4_2"/>
    <property type="match status" value="1"/>
</dbReference>
<dbReference type="PANTHER" id="PTHR37309:SF1">
    <property type="entry name" value="SLR0284 PROTEIN"/>
    <property type="match status" value="1"/>
</dbReference>
<dbReference type="PANTHER" id="PTHR37309">
    <property type="entry name" value="SLR0284 PROTEIN"/>
    <property type="match status" value="1"/>
</dbReference>
<evidence type="ECO:0000313" key="3">
    <source>
        <dbReference type="Proteomes" id="UP000808388"/>
    </source>
</evidence>